<name>A0AAI8V9G2_9PEZI</name>
<sequence length="270" mass="29649">MDDLGEDLNASKARLIVDNHAEVWGAGDYKRAGNGQARDVSTRQNGHSDDLERVLTEAIRVILPVWRTIPKKVLFKESGLQTILSKIRMRFSLRIRAMDNMHPLVRMRDGKMESQTGPRKQETAFPEAAPKYQYQNQNPDVSPTSSPIASLTRSVFQRFASLASVLSTEGSEGYAEHAARVVDDTTRFRIWADNIGAHHPASDARSAEARPRDATEVAERVSHILAELRDDLDDAYEACTASEHDGAAHGEATSDYACGSSSEAASKLGA</sequence>
<evidence type="ECO:0000313" key="3">
    <source>
        <dbReference type="Proteomes" id="UP001295740"/>
    </source>
</evidence>
<organism evidence="2 3">
    <name type="scientific">Anthostomella pinea</name>
    <dbReference type="NCBI Taxonomy" id="933095"/>
    <lineage>
        <taxon>Eukaryota</taxon>
        <taxon>Fungi</taxon>
        <taxon>Dikarya</taxon>
        <taxon>Ascomycota</taxon>
        <taxon>Pezizomycotina</taxon>
        <taxon>Sordariomycetes</taxon>
        <taxon>Xylariomycetidae</taxon>
        <taxon>Xylariales</taxon>
        <taxon>Xylariaceae</taxon>
        <taxon>Anthostomella</taxon>
    </lineage>
</organism>
<reference evidence="2" key="1">
    <citation type="submission" date="2023-10" db="EMBL/GenBank/DDBJ databases">
        <authorList>
            <person name="Hackl T."/>
        </authorList>
    </citation>
    <scope>NUCLEOTIDE SEQUENCE</scope>
</reference>
<dbReference type="AlphaFoldDB" id="A0AAI8V9G2"/>
<evidence type="ECO:0000256" key="1">
    <source>
        <dbReference type="SAM" id="MobiDB-lite"/>
    </source>
</evidence>
<keyword evidence="3" id="KW-1185">Reference proteome</keyword>
<comment type="caution">
    <text evidence="2">The sequence shown here is derived from an EMBL/GenBank/DDBJ whole genome shotgun (WGS) entry which is preliminary data.</text>
</comment>
<protein>
    <submittedName>
        <fullName evidence="2">Uu.00g036490.m01.CDS01</fullName>
    </submittedName>
</protein>
<accession>A0AAI8V9G2</accession>
<feature type="region of interest" description="Disordered" evidence="1">
    <location>
        <begin position="244"/>
        <end position="270"/>
    </location>
</feature>
<gene>
    <name evidence="2" type="ORF">KHLLAP_LOCUS1264</name>
</gene>
<proteinExistence type="predicted"/>
<evidence type="ECO:0000313" key="2">
    <source>
        <dbReference type="EMBL" id="CAJ2500796.1"/>
    </source>
</evidence>
<dbReference type="Proteomes" id="UP001295740">
    <property type="component" value="Unassembled WGS sequence"/>
</dbReference>
<dbReference type="EMBL" id="CAUWAG010000003">
    <property type="protein sequence ID" value="CAJ2500796.1"/>
    <property type="molecule type" value="Genomic_DNA"/>
</dbReference>